<dbReference type="InterPro" id="IPR021326">
    <property type="entry name" value="DUF2931"/>
</dbReference>
<dbReference type="PROSITE" id="PS51257">
    <property type="entry name" value="PROKAR_LIPOPROTEIN"/>
    <property type="match status" value="1"/>
</dbReference>
<name>A0A376XST9_ECOLX</name>
<reference evidence="4 5" key="1">
    <citation type="submission" date="2018-12" db="EMBL/GenBank/DDBJ databases">
        <authorList>
            <consortium name="Pathogen Informatics"/>
        </authorList>
    </citation>
    <scope>NUCLEOTIDE SEQUENCE [LARGE SCALE GENOMIC DNA]</scope>
    <source>
        <strain evidence="2 4">NCTC9044</strain>
        <strain evidence="3 5">NCTC9702</strain>
    </source>
</reference>
<dbReference type="EMBL" id="JAUKXU010000001">
    <property type="protein sequence ID" value="MDO2572936.1"/>
    <property type="molecule type" value="Genomic_DNA"/>
</dbReference>
<accession>A0A376XST9</accession>
<evidence type="ECO:0000313" key="1">
    <source>
        <dbReference type="EMBL" id="MDO2572936.1"/>
    </source>
</evidence>
<reference evidence="1" key="2">
    <citation type="submission" date="2023-07" db="EMBL/GenBank/DDBJ databases">
        <title>High risk of intestinal colonization with ESBL-producing Escherichia coli among soldiers of military contingents in specific geographic regions.</title>
        <authorList>
            <person name="Literacka E."/>
        </authorList>
    </citation>
    <scope>NUCLEOTIDE SEQUENCE</scope>
    <source>
        <strain evidence="1">66</strain>
    </source>
</reference>
<dbReference type="Pfam" id="PF11153">
    <property type="entry name" value="DUF2931"/>
    <property type="match status" value="1"/>
</dbReference>
<evidence type="ECO:0000313" key="4">
    <source>
        <dbReference type="Proteomes" id="UP000271797"/>
    </source>
</evidence>
<keyword evidence="1" id="KW-0449">Lipoprotein</keyword>
<proteinExistence type="predicted"/>
<dbReference type="Proteomes" id="UP001173661">
    <property type="component" value="Unassembled WGS sequence"/>
</dbReference>
<organism evidence="1 6">
    <name type="scientific">Escherichia coli</name>
    <dbReference type="NCBI Taxonomy" id="562"/>
    <lineage>
        <taxon>Bacteria</taxon>
        <taxon>Pseudomonadati</taxon>
        <taxon>Pseudomonadota</taxon>
        <taxon>Gammaproteobacteria</taxon>
        <taxon>Enterobacterales</taxon>
        <taxon>Enterobacteriaceae</taxon>
        <taxon>Escherichia</taxon>
    </lineage>
</organism>
<protein>
    <submittedName>
        <fullName evidence="2">Putative type VI secretion protein</fullName>
    </submittedName>
    <submittedName>
        <fullName evidence="1">T6SS immunity phospholipase A1-binding lipoprotein Tli1-EAEC</fullName>
    </submittedName>
</protein>
<dbReference type="AlphaFoldDB" id="A0A376XST9"/>
<gene>
    <name evidence="1" type="primary">tli1</name>
    <name evidence="2" type="ORF">NCTC9044_02522</name>
    <name evidence="3" type="ORF">NCTC9702_05417</name>
    <name evidence="1" type="ORF">Q2V20_01845</name>
</gene>
<evidence type="ECO:0000313" key="3">
    <source>
        <dbReference type="EMBL" id="VED38065.1"/>
    </source>
</evidence>
<dbReference type="EMBL" id="LR134238">
    <property type="protein sequence ID" value="VED10734.1"/>
    <property type="molecule type" value="Genomic_DNA"/>
</dbReference>
<sequence length="225" mass="25905">MTRDKIIFIAPLLALLTGCNSVSSRYADLDKTEWGYKKLPYDEWKFLFIYPKALPALATQALMVDGEGYKTTYQYLDNTEPSQVSVGRWNDHLGATESYYNKGKALPLMLRFCWDSIIDKKSYETLIFFKKGTWEQMVTPYADNRWNETYYRSTMIIGLAPEGKVRVWLGDRGNPVVPQLDAKITTVSGDKMKMCKGVTKHPDGYVYYGDTPDFIKGKIYPYGNW</sequence>
<dbReference type="Proteomes" id="UP000271797">
    <property type="component" value="Chromosome"/>
</dbReference>
<evidence type="ECO:0000313" key="2">
    <source>
        <dbReference type="EMBL" id="VED10734.1"/>
    </source>
</evidence>
<evidence type="ECO:0000313" key="6">
    <source>
        <dbReference type="Proteomes" id="UP001173661"/>
    </source>
</evidence>
<dbReference type="RefSeq" id="WP_000196358.1">
    <property type="nucleotide sequence ID" value="NZ_AP022298.1"/>
</dbReference>
<evidence type="ECO:0000313" key="5">
    <source>
        <dbReference type="Proteomes" id="UP000277930"/>
    </source>
</evidence>
<dbReference type="EMBL" id="LR134246">
    <property type="protein sequence ID" value="VED38065.1"/>
    <property type="molecule type" value="Genomic_DNA"/>
</dbReference>
<dbReference type="Proteomes" id="UP000277930">
    <property type="component" value="Chromosome 1"/>
</dbReference>